<keyword evidence="1" id="KW-0862">Zinc</keyword>
<reference evidence="3 4" key="1">
    <citation type="submission" date="2022-05" db="EMBL/GenBank/DDBJ databases">
        <authorList>
            <consortium name="Genoscope - CEA"/>
            <person name="William W."/>
        </authorList>
    </citation>
    <scope>NUCLEOTIDE SEQUENCE [LARGE SCALE GENOMIC DNA]</scope>
</reference>
<dbReference type="InterPro" id="IPR001878">
    <property type="entry name" value="Znf_CCHC"/>
</dbReference>
<dbReference type="SUPFAM" id="SSF57756">
    <property type="entry name" value="Retrovirus zinc finger-like domains"/>
    <property type="match status" value="1"/>
</dbReference>
<evidence type="ECO:0000313" key="4">
    <source>
        <dbReference type="Proteomes" id="UP001159427"/>
    </source>
</evidence>
<dbReference type="Gene3D" id="4.10.60.10">
    <property type="entry name" value="Zinc finger, CCHC-type"/>
    <property type="match status" value="1"/>
</dbReference>
<keyword evidence="4" id="KW-1185">Reference proteome</keyword>
<accession>A0ABN8LRC3</accession>
<evidence type="ECO:0000256" key="1">
    <source>
        <dbReference type="PROSITE-ProRule" id="PRU00047"/>
    </source>
</evidence>
<proteinExistence type="predicted"/>
<dbReference type="EMBL" id="CALNXI010000104">
    <property type="protein sequence ID" value="CAH3019061.1"/>
    <property type="molecule type" value="Genomic_DNA"/>
</dbReference>
<sequence>MTEVIRVFSGLNIKAIQSAYEVVRVTFGTPEHNREAKQLQQTLVRLATFWGVVPQLLVYMSSTSLLRKTIGPLSRTFETSQTYVSNPSIYNGTRLVYVVLTGTLPRYLIVECYLVRLWYRSQPLVRNLCALQGHKSGDCPNRDKCLKCGQSGHFARNCSGNLSSAYNADFPPLRPSSEAAAEEVNRVFQPLFSSALEVLSDRNSNLLKDKELKLLQN</sequence>
<feature type="domain" description="CCHC-type" evidence="2">
    <location>
        <begin position="144"/>
        <end position="158"/>
    </location>
</feature>
<keyword evidence="1" id="KW-0479">Metal-binding</keyword>
<evidence type="ECO:0000259" key="2">
    <source>
        <dbReference type="PROSITE" id="PS50158"/>
    </source>
</evidence>
<evidence type="ECO:0000313" key="3">
    <source>
        <dbReference type="EMBL" id="CAH3019061.1"/>
    </source>
</evidence>
<dbReference type="PROSITE" id="PS50158">
    <property type="entry name" value="ZF_CCHC"/>
    <property type="match status" value="1"/>
</dbReference>
<dbReference type="Proteomes" id="UP001159427">
    <property type="component" value="Unassembled WGS sequence"/>
</dbReference>
<dbReference type="SMART" id="SM00343">
    <property type="entry name" value="ZnF_C2HC"/>
    <property type="match status" value="2"/>
</dbReference>
<protein>
    <recommendedName>
        <fullName evidence="2">CCHC-type domain-containing protein</fullName>
    </recommendedName>
</protein>
<name>A0ABN8LRC3_9CNID</name>
<gene>
    <name evidence="3" type="ORF">PEVE_00000833</name>
</gene>
<keyword evidence="1" id="KW-0863">Zinc-finger</keyword>
<dbReference type="InterPro" id="IPR036875">
    <property type="entry name" value="Znf_CCHC_sf"/>
</dbReference>
<dbReference type="Pfam" id="PF00098">
    <property type="entry name" value="zf-CCHC"/>
    <property type="match status" value="1"/>
</dbReference>
<comment type="caution">
    <text evidence="3">The sequence shown here is derived from an EMBL/GenBank/DDBJ whole genome shotgun (WGS) entry which is preliminary data.</text>
</comment>
<organism evidence="3 4">
    <name type="scientific">Porites evermanni</name>
    <dbReference type="NCBI Taxonomy" id="104178"/>
    <lineage>
        <taxon>Eukaryota</taxon>
        <taxon>Metazoa</taxon>
        <taxon>Cnidaria</taxon>
        <taxon>Anthozoa</taxon>
        <taxon>Hexacorallia</taxon>
        <taxon>Scleractinia</taxon>
        <taxon>Fungiina</taxon>
        <taxon>Poritidae</taxon>
        <taxon>Porites</taxon>
    </lineage>
</organism>